<dbReference type="InterPro" id="IPR012337">
    <property type="entry name" value="RNaseH-like_sf"/>
</dbReference>
<evidence type="ECO:0000259" key="1">
    <source>
        <dbReference type="Pfam" id="PF13358"/>
    </source>
</evidence>
<dbReference type="GO" id="GO:0003676">
    <property type="term" value="F:nucleic acid binding"/>
    <property type="evidence" value="ECO:0007669"/>
    <property type="project" value="InterPro"/>
</dbReference>
<dbReference type="InterPro" id="IPR036397">
    <property type="entry name" value="RNaseH_sf"/>
</dbReference>
<gene>
    <name evidence="2" type="ORF">S01H1_60773</name>
</gene>
<organism evidence="2">
    <name type="scientific">marine sediment metagenome</name>
    <dbReference type="NCBI Taxonomy" id="412755"/>
    <lineage>
        <taxon>unclassified sequences</taxon>
        <taxon>metagenomes</taxon>
        <taxon>ecological metagenomes</taxon>
    </lineage>
</organism>
<evidence type="ECO:0000313" key="2">
    <source>
        <dbReference type="EMBL" id="GAG23283.1"/>
    </source>
</evidence>
<comment type="caution">
    <text evidence="2">The sequence shown here is derived from an EMBL/GenBank/DDBJ whole genome shotgun (WGS) entry which is preliminary data.</text>
</comment>
<dbReference type="Gene3D" id="3.30.420.10">
    <property type="entry name" value="Ribonuclease H-like superfamily/Ribonuclease H"/>
    <property type="match status" value="1"/>
</dbReference>
<dbReference type="EMBL" id="BARS01039815">
    <property type="protein sequence ID" value="GAG23283.1"/>
    <property type="molecule type" value="Genomic_DNA"/>
</dbReference>
<dbReference type="Pfam" id="PF13358">
    <property type="entry name" value="DDE_3"/>
    <property type="match status" value="1"/>
</dbReference>
<reference evidence="2" key="1">
    <citation type="journal article" date="2014" name="Front. Microbiol.">
        <title>High frequency of phylogenetically diverse reductive dehalogenase-homologous genes in deep subseafloor sedimentary metagenomes.</title>
        <authorList>
            <person name="Kawai M."/>
            <person name="Futagami T."/>
            <person name="Toyoda A."/>
            <person name="Takaki Y."/>
            <person name="Nishi S."/>
            <person name="Hori S."/>
            <person name="Arai W."/>
            <person name="Tsubouchi T."/>
            <person name="Morono Y."/>
            <person name="Uchiyama I."/>
            <person name="Ito T."/>
            <person name="Fujiyama A."/>
            <person name="Inagaki F."/>
            <person name="Takami H."/>
        </authorList>
    </citation>
    <scope>NUCLEOTIDE SEQUENCE</scope>
    <source>
        <strain evidence="2">Expedition CK06-06</strain>
    </source>
</reference>
<dbReference type="InterPro" id="IPR038717">
    <property type="entry name" value="Tc1-like_DDE_dom"/>
</dbReference>
<sequence length="125" mass="15103">MTEFIELLEEIDWRTPETVTTIHLICDNARTHHGKLVHKWLRKHPRFRMHFTPKHCSWMNQIEQWFSILRRKRLKVQNFADLEDLARKIVAFIAEWNEIAHLFAWSKKSFQKILGKVDAELKRAA</sequence>
<feature type="domain" description="Tc1-like transposase DDE" evidence="1">
    <location>
        <begin position="3"/>
        <end position="85"/>
    </location>
</feature>
<dbReference type="SUPFAM" id="SSF53098">
    <property type="entry name" value="Ribonuclease H-like"/>
    <property type="match status" value="1"/>
</dbReference>
<name>X0WFH8_9ZZZZ</name>
<accession>X0WFH8</accession>
<proteinExistence type="predicted"/>
<dbReference type="AlphaFoldDB" id="X0WFH8"/>
<protein>
    <recommendedName>
        <fullName evidence="1">Tc1-like transposase DDE domain-containing protein</fullName>
    </recommendedName>
</protein>